<reference evidence="1 2" key="1">
    <citation type="submission" date="2018-07" db="EMBL/GenBank/DDBJ databases">
        <authorList>
            <person name="Ye Y."/>
        </authorList>
    </citation>
    <scope>NUCLEOTIDE SEQUENCE [LARGE SCALE GENOMIC DNA]</scope>
    <source>
        <strain evidence="2">H14(2018)</strain>
    </source>
</reference>
<dbReference type="Proteomes" id="UP000253958">
    <property type="component" value="Chromosome"/>
</dbReference>
<name>A0A6N3JZZ7_9ACTN</name>
<evidence type="ECO:0000313" key="1">
    <source>
        <dbReference type="EMBL" id="AXH91231.1"/>
    </source>
</evidence>
<protein>
    <submittedName>
        <fullName evidence="1">Uncharacterized protein</fullName>
    </submittedName>
</protein>
<dbReference type="EMBL" id="CP031263">
    <property type="protein sequence ID" value="AXH91231.1"/>
    <property type="molecule type" value="Genomic_DNA"/>
</dbReference>
<organism evidence="1 2">
    <name type="scientific">Micromonospora aurantiaca</name>
    <name type="common">nom. illeg.</name>
    <dbReference type="NCBI Taxonomy" id="47850"/>
    <lineage>
        <taxon>Bacteria</taxon>
        <taxon>Bacillati</taxon>
        <taxon>Actinomycetota</taxon>
        <taxon>Actinomycetes</taxon>
        <taxon>Micromonosporales</taxon>
        <taxon>Micromonosporaceae</taxon>
        <taxon>Micromonospora</taxon>
    </lineage>
</organism>
<dbReference type="AlphaFoldDB" id="A0A6N3JZZ7"/>
<evidence type="ECO:0000313" key="2">
    <source>
        <dbReference type="Proteomes" id="UP000253958"/>
    </source>
</evidence>
<proteinExistence type="predicted"/>
<accession>A0A6N3JZZ7</accession>
<sequence length="66" mass="7360">MNLAAFPVRFVQANLMIARARPDRPALPPPAARPRGRTVIKEFVSSGRSWVDVESSITGVGRWRRS</sequence>
<reference evidence="1 2" key="2">
    <citation type="submission" date="2018-08" db="EMBL/GenBank/DDBJ databases">
        <title>Streptomyces kandeliansis sp. nov., an endophytic bacterium isolated from mangrove plant.</title>
        <authorList>
            <person name="Wang R."/>
        </authorList>
    </citation>
    <scope>NUCLEOTIDE SEQUENCE [LARGE SCALE GENOMIC DNA]</scope>
    <source>
        <strain evidence="2">H14(2018)</strain>
    </source>
</reference>
<gene>
    <name evidence="1" type="ORF">DVH21_15515</name>
</gene>